<evidence type="ECO:0000256" key="1">
    <source>
        <dbReference type="ARBA" id="ARBA00004141"/>
    </source>
</evidence>
<feature type="transmembrane region" description="Helical" evidence="8">
    <location>
        <begin position="208"/>
        <end position="230"/>
    </location>
</feature>
<evidence type="ECO:0000313" key="9">
    <source>
        <dbReference type="EMBL" id="CAD5217513.1"/>
    </source>
</evidence>
<dbReference type="OrthoDB" id="10042652at2759"/>
<comment type="similarity">
    <text evidence="2">Belongs to the DUOXA family.</text>
</comment>
<gene>
    <name evidence="9" type="ORF">BOKJ2_LOCUS7125</name>
</gene>
<evidence type="ECO:0000256" key="7">
    <source>
        <dbReference type="SAM" id="MobiDB-lite"/>
    </source>
</evidence>
<dbReference type="EMBL" id="CAJFDH010000003">
    <property type="protein sequence ID" value="CAD5217513.1"/>
    <property type="molecule type" value="Genomic_DNA"/>
</dbReference>
<dbReference type="PANTHER" id="PTHR31158:SF1">
    <property type="entry name" value="DOXA1 FACTOR-RELATED"/>
    <property type="match status" value="1"/>
</dbReference>
<evidence type="ECO:0000256" key="8">
    <source>
        <dbReference type="SAM" id="Phobius"/>
    </source>
</evidence>
<keyword evidence="3 8" id="KW-0812">Transmembrane</keyword>
<dbReference type="GO" id="GO:0005789">
    <property type="term" value="C:endoplasmic reticulum membrane"/>
    <property type="evidence" value="ECO:0007669"/>
    <property type="project" value="InterPro"/>
</dbReference>
<evidence type="ECO:0000256" key="4">
    <source>
        <dbReference type="ARBA" id="ARBA00022989"/>
    </source>
</evidence>
<comment type="caution">
    <text evidence="9">The sequence shown here is derived from an EMBL/GenBank/DDBJ whole genome shotgun (WGS) entry which is preliminary data.</text>
</comment>
<organism evidence="9 10">
    <name type="scientific">Bursaphelenchus okinawaensis</name>
    <dbReference type="NCBI Taxonomy" id="465554"/>
    <lineage>
        <taxon>Eukaryota</taxon>
        <taxon>Metazoa</taxon>
        <taxon>Ecdysozoa</taxon>
        <taxon>Nematoda</taxon>
        <taxon>Chromadorea</taxon>
        <taxon>Rhabditida</taxon>
        <taxon>Tylenchina</taxon>
        <taxon>Tylenchomorpha</taxon>
        <taxon>Aphelenchoidea</taxon>
        <taxon>Aphelenchoididae</taxon>
        <taxon>Bursaphelenchus</taxon>
    </lineage>
</organism>
<keyword evidence="6" id="KW-0325">Glycoprotein</keyword>
<dbReference type="PANTHER" id="PTHR31158">
    <property type="entry name" value="DUAL OXIDASE 2"/>
    <property type="match status" value="1"/>
</dbReference>
<dbReference type="GO" id="GO:0015031">
    <property type="term" value="P:protein transport"/>
    <property type="evidence" value="ECO:0007669"/>
    <property type="project" value="InterPro"/>
</dbReference>
<dbReference type="Pfam" id="PF10204">
    <property type="entry name" value="DuoxA"/>
    <property type="match status" value="1"/>
</dbReference>
<evidence type="ECO:0000256" key="3">
    <source>
        <dbReference type="ARBA" id="ARBA00022692"/>
    </source>
</evidence>
<feature type="transmembrane region" description="Helical" evidence="8">
    <location>
        <begin position="71"/>
        <end position="93"/>
    </location>
</feature>
<accession>A0A811KQD7</accession>
<evidence type="ECO:0000313" key="10">
    <source>
        <dbReference type="Proteomes" id="UP000614601"/>
    </source>
</evidence>
<reference evidence="9" key="1">
    <citation type="submission" date="2020-09" db="EMBL/GenBank/DDBJ databases">
        <authorList>
            <person name="Kikuchi T."/>
        </authorList>
    </citation>
    <scope>NUCLEOTIDE SEQUENCE</scope>
    <source>
        <strain evidence="9">SH1</strain>
    </source>
</reference>
<feature type="region of interest" description="Disordered" evidence="7">
    <location>
        <begin position="407"/>
        <end position="431"/>
    </location>
</feature>
<sequence>MNEEDQAVHSLLQILKMIGWFDAFREDFGPSNFGTISHPCINVRTIIIFSIFVLPYISFLLILPGVREKRFVSFVTITIQLLVGILIIASLRLPYWSVGDAVMISQLKAHSSQRHEAKIGVRVGLKSINITMKCASLLEDNSVKPISAETQMYINEKFTIDVVKDMDLEMNSAYEEGLPYPVLKVLEYFRISENSFDYGMQYRQAGHYAGAVIWAGFACWCWQTLLLLFLPHHYSKVGVLSGVLVLVGDVVYAVISPAELIVPFMGPQKQTVYLVMGYGTSFYLSLAAGIISILFGLSLTILQYIRLYSLSTLLSASMDETVGPKCKYGRPMHSVEDYEISRRILAFADSTNIPHKQTDVTDPNLLIVKHITVGSSSGFQSGSSLRSSTKSILSSLASDRLQRTMSTDTMDNSHMTDDDGQKIDGFVHHDV</sequence>
<keyword evidence="4 8" id="KW-1133">Transmembrane helix</keyword>
<dbReference type="InterPro" id="IPR018469">
    <property type="entry name" value="Dual_oxidase_maturation_fac"/>
</dbReference>
<evidence type="ECO:0000256" key="6">
    <source>
        <dbReference type="ARBA" id="ARBA00023180"/>
    </source>
</evidence>
<evidence type="ECO:0000256" key="5">
    <source>
        <dbReference type="ARBA" id="ARBA00023136"/>
    </source>
</evidence>
<keyword evidence="5 8" id="KW-0472">Membrane</keyword>
<feature type="transmembrane region" description="Helical" evidence="8">
    <location>
        <begin position="41"/>
        <end position="64"/>
    </location>
</feature>
<protein>
    <submittedName>
        <fullName evidence="9">Uncharacterized protein</fullName>
    </submittedName>
</protein>
<name>A0A811KQD7_9BILA</name>
<dbReference type="Proteomes" id="UP000783686">
    <property type="component" value="Unassembled WGS sequence"/>
</dbReference>
<comment type="subcellular location">
    <subcellularLocation>
        <location evidence="1">Membrane</location>
        <topology evidence="1">Multi-pass membrane protein</topology>
    </subcellularLocation>
</comment>
<evidence type="ECO:0000256" key="2">
    <source>
        <dbReference type="ARBA" id="ARBA00009816"/>
    </source>
</evidence>
<dbReference type="EMBL" id="CAJFCW020000003">
    <property type="protein sequence ID" value="CAG9107929.1"/>
    <property type="molecule type" value="Genomic_DNA"/>
</dbReference>
<feature type="transmembrane region" description="Helical" evidence="8">
    <location>
        <begin position="237"/>
        <end position="262"/>
    </location>
</feature>
<proteinExistence type="inferred from homology"/>
<feature type="transmembrane region" description="Helical" evidence="8">
    <location>
        <begin position="282"/>
        <end position="305"/>
    </location>
</feature>
<dbReference type="Proteomes" id="UP000614601">
    <property type="component" value="Unassembled WGS sequence"/>
</dbReference>
<feature type="compositionally biased region" description="Basic and acidic residues" evidence="7">
    <location>
        <begin position="414"/>
        <end position="431"/>
    </location>
</feature>
<dbReference type="AlphaFoldDB" id="A0A811KQD7"/>
<keyword evidence="10" id="KW-1185">Reference proteome</keyword>